<dbReference type="EMBL" id="MT144715">
    <property type="protein sequence ID" value="QJH98080.1"/>
    <property type="molecule type" value="Genomic_DNA"/>
</dbReference>
<feature type="compositionally biased region" description="Basic and acidic residues" evidence="1">
    <location>
        <begin position="56"/>
        <end position="69"/>
    </location>
</feature>
<feature type="region of interest" description="Disordered" evidence="1">
    <location>
        <begin position="56"/>
        <end position="79"/>
    </location>
</feature>
<organism evidence="2">
    <name type="scientific">viral metagenome</name>
    <dbReference type="NCBI Taxonomy" id="1070528"/>
    <lineage>
        <taxon>unclassified sequences</taxon>
        <taxon>metagenomes</taxon>
        <taxon>organismal metagenomes</taxon>
    </lineage>
</organism>
<name>A0A6M3XJI4_9ZZZZ</name>
<reference evidence="2" key="1">
    <citation type="submission" date="2020-03" db="EMBL/GenBank/DDBJ databases">
        <title>The deep terrestrial virosphere.</title>
        <authorList>
            <person name="Holmfeldt K."/>
            <person name="Nilsson E."/>
            <person name="Simone D."/>
            <person name="Lopez-Fernandez M."/>
            <person name="Wu X."/>
            <person name="de Brujin I."/>
            <person name="Lundin D."/>
            <person name="Andersson A."/>
            <person name="Bertilsson S."/>
            <person name="Dopson M."/>
        </authorList>
    </citation>
    <scope>NUCLEOTIDE SEQUENCE</scope>
    <source>
        <strain evidence="2">TM448B01184</strain>
    </source>
</reference>
<proteinExistence type="predicted"/>
<sequence length="145" mass="16556">MDWTLTLEHGKEFVISSRDAAKLKRATRQNIALEDGEKRGTIIFTKYVVCLEPNERIPEPTRPEHRGLADSEEDVTENNIEGVCPSCRAEGTMELRYMDTSRGTWYQKQCTICKYRSGRISSKDAAEFVGGEENLKDLPLIERVE</sequence>
<gene>
    <name evidence="2" type="ORF">TM448B01184_0002</name>
</gene>
<accession>A0A6M3XJI4</accession>
<protein>
    <submittedName>
        <fullName evidence="2">Uncharacterized protein</fullName>
    </submittedName>
</protein>
<dbReference type="AlphaFoldDB" id="A0A6M3XJI4"/>
<evidence type="ECO:0000256" key="1">
    <source>
        <dbReference type="SAM" id="MobiDB-lite"/>
    </source>
</evidence>
<evidence type="ECO:0000313" key="2">
    <source>
        <dbReference type="EMBL" id="QJH98080.1"/>
    </source>
</evidence>